<evidence type="ECO:0000256" key="1">
    <source>
        <dbReference type="SAM" id="SignalP"/>
    </source>
</evidence>
<keyword evidence="3" id="KW-1185">Reference proteome</keyword>
<gene>
    <name evidence="2" type="ORF">RSO01_76260</name>
</gene>
<feature type="chain" id="PRO_5021883298" evidence="1">
    <location>
        <begin position="23"/>
        <end position="114"/>
    </location>
</feature>
<feature type="signal peptide" evidence="1">
    <location>
        <begin position="1"/>
        <end position="22"/>
    </location>
</feature>
<reference evidence="2 3" key="1">
    <citation type="submission" date="2019-07" db="EMBL/GenBank/DDBJ databases">
        <title>Whole genome shotgun sequence of Reyranella soli NBRC 108950.</title>
        <authorList>
            <person name="Hosoyama A."/>
            <person name="Uohara A."/>
            <person name="Ohji S."/>
            <person name="Ichikawa N."/>
        </authorList>
    </citation>
    <scope>NUCLEOTIDE SEQUENCE [LARGE SCALE GENOMIC DNA]</scope>
    <source>
        <strain evidence="2 3">NBRC 108950</strain>
    </source>
</reference>
<keyword evidence="1" id="KW-0732">Signal</keyword>
<protein>
    <submittedName>
        <fullName evidence="2">Uncharacterized protein</fullName>
    </submittedName>
</protein>
<proteinExistence type="predicted"/>
<name>A0A512NNE9_9HYPH</name>
<organism evidence="2 3">
    <name type="scientific">Reyranella soli</name>
    <dbReference type="NCBI Taxonomy" id="1230389"/>
    <lineage>
        <taxon>Bacteria</taxon>
        <taxon>Pseudomonadati</taxon>
        <taxon>Pseudomonadota</taxon>
        <taxon>Alphaproteobacteria</taxon>
        <taxon>Hyphomicrobiales</taxon>
        <taxon>Reyranellaceae</taxon>
        <taxon>Reyranella</taxon>
    </lineage>
</organism>
<evidence type="ECO:0000313" key="3">
    <source>
        <dbReference type="Proteomes" id="UP000321058"/>
    </source>
</evidence>
<sequence>MQSRLTMTIAATCILFSVSGLAHDDAYWIQRNPDYTSAIGQHCCGPKDCFRISPDLVYEDGNVITYLPTQQKFRRGTRGTYLSETDDWWICEARRYPGFSYPPAICLFHPFHSQ</sequence>
<comment type="caution">
    <text evidence="2">The sequence shown here is derived from an EMBL/GenBank/DDBJ whole genome shotgun (WGS) entry which is preliminary data.</text>
</comment>
<dbReference type="EMBL" id="BKAJ01000165">
    <property type="protein sequence ID" value="GEP60460.1"/>
    <property type="molecule type" value="Genomic_DNA"/>
</dbReference>
<dbReference type="Proteomes" id="UP000321058">
    <property type="component" value="Unassembled WGS sequence"/>
</dbReference>
<evidence type="ECO:0000313" key="2">
    <source>
        <dbReference type="EMBL" id="GEP60460.1"/>
    </source>
</evidence>
<dbReference type="AlphaFoldDB" id="A0A512NNE9"/>
<accession>A0A512NNE9</accession>